<feature type="domain" description="Putative heavy-metal chelation" evidence="1">
    <location>
        <begin position="157"/>
        <end position="241"/>
    </location>
</feature>
<reference evidence="3" key="1">
    <citation type="submission" date="2016-11" db="EMBL/GenBank/DDBJ databases">
        <authorList>
            <person name="Varghese N."/>
            <person name="Submissions S."/>
        </authorList>
    </citation>
    <scope>NUCLEOTIDE SEQUENCE [LARGE SCALE GENOMIC DNA]</scope>
    <source>
        <strain evidence="3">DSM 10349</strain>
    </source>
</reference>
<dbReference type="EMBL" id="FRAR01000013">
    <property type="protein sequence ID" value="SHK43957.1"/>
    <property type="molecule type" value="Genomic_DNA"/>
</dbReference>
<accession>A0A1M6SH86</accession>
<dbReference type="STRING" id="1121421.SAMN02745123_01879"/>
<evidence type="ECO:0000313" key="3">
    <source>
        <dbReference type="Proteomes" id="UP000183997"/>
    </source>
</evidence>
<dbReference type="Gene3D" id="3.40.50.11590">
    <property type="match status" value="1"/>
</dbReference>
<dbReference type="Pfam" id="PF04016">
    <property type="entry name" value="DUF364"/>
    <property type="match status" value="1"/>
</dbReference>
<dbReference type="InterPro" id="IPR007161">
    <property type="entry name" value="DUF364"/>
</dbReference>
<proteinExistence type="predicted"/>
<gene>
    <name evidence="2" type="ORF">SAMN02745123_01879</name>
</gene>
<protein>
    <submittedName>
        <fullName evidence="2">Putative heavy-metal chelation</fullName>
    </submittedName>
</protein>
<dbReference type="AlphaFoldDB" id="A0A1M6SH86"/>
<evidence type="ECO:0000259" key="1">
    <source>
        <dbReference type="Pfam" id="PF04016"/>
    </source>
</evidence>
<evidence type="ECO:0000313" key="2">
    <source>
        <dbReference type="EMBL" id="SHK43957.1"/>
    </source>
</evidence>
<sequence>MFVRIQIQEVSRLQDCKNVFFNQLQRAFEQLIQNNDLRKIEVQVKATPLTPEEAIGATQRQDYVLLKGKERLLQAEVMGYRGQAFTSSLGDFAGSLADVLKLPLDNDFFRAIYVATLNAVACSAGKVSNTVHCRNEGPEKCCRQVVQYFRQNFTCPRIVMLGYQPALAEALVKEFPVYVLDLDPTNIGKTINGVEIFDGCKDAAQCLNQADVIFATGSILCNGSIDNYYNTGKPLVLYGTTGAGAAAFMNIPRFCPESLNGRKDFYHRK</sequence>
<dbReference type="SUPFAM" id="SSF159713">
    <property type="entry name" value="Dhaf3308-like"/>
    <property type="match status" value="1"/>
</dbReference>
<organism evidence="2 3">
    <name type="scientific">Desulforamulus aeronauticus DSM 10349</name>
    <dbReference type="NCBI Taxonomy" id="1121421"/>
    <lineage>
        <taxon>Bacteria</taxon>
        <taxon>Bacillati</taxon>
        <taxon>Bacillota</taxon>
        <taxon>Clostridia</taxon>
        <taxon>Eubacteriales</taxon>
        <taxon>Peptococcaceae</taxon>
        <taxon>Desulforamulus</taxon>
    </lineage>
</organism>
<keyword evidence="3" id="KW-1185">Reference proteome</keyword>
<dbReference type="Proteomes" id="UP000183997">
    <property type="component" value="Unassembled WGS sequence"/>
</dbReference>
<name>A0A1M6SH86_9FIRM</name>